<gene>
    <name evidence="1" type="ORF">ACFORL_04345</name>
</gene>
<reference evidence="2" key="1">
    <citation type="journal article" date="2019" name="Int. J. Syst. Evol. Microbiol.">
        <title>The Global Catalogue of Microorganisms (GCM) 10K type strain sequencing project: providing services to taxonomists for standard genome sequencing and annotation.</title>
        <authorList>
            <consortium name="The Broad Institute Genomics Platform"/>
            <consortium name="The Broad Institute Genome Sequencing Center for Infectious Disease"/>
            <person name="Wu L."/>
            <person name="Ma J."/>
        </authorList>
    </citation>
    <scope>NUCLEOTIDE SEQUENCE [LARGE SCALE GENOMIC DNA]</scope>
    <source>
        <strain evidence="2">CCUG 59858</strain>
    </source>
</reference>
<proteinExistence type="predicted"/>
<dbReference type="Pfam" id="PF00106">
    <property type="entry name" value="adh_short"/>
    <property type="match status" value="1"/>
</dbReference>
<dbReference type="InterPro" id="IPR036291">
    <property type="entry name" value="NAD(P)-bd_dom_sf"/>
</dbReference>
<organism evidence="1 2">
    <name type="scientific">Legionella dresdenensis</name>
    <dbReference type="NCBI Taxonomy" id="450200"/>
    <lineage>
        <taxon>Bacteria</taxon>
        <taxon>Pseudomonadati</taxon>
        <taxon>Pseudomonadota</taxon>
        <taxon>Gammaproteobacteria</taxon>
        <taxon>Legionellales</taxon>
        <taxon>Legionellaceae</taxon>
        <taxon>Legionella</taxon>
    </lineage>
</organism>
<name>A0ABV8CDA8_9GAMM</name>
<comment type="caution">
    <text evidence="1">The sequence shown here is derived from an EMBL/GenBank/DDBJ whole genome shotgun (WGS) entry which is preliminary data.</text>
</comment>
<dbReference type="InterPro" id="IPR002347">
    <property type="entry name" value="SDR_fam"/>
</dbReference>
<keyword evidence="2" id="KW-1185">Reference proteome</keyword>
<evidence type="ECO:0000313" key="1">
    <source>
        <dbReference type="EMBL" id="MFC3908303.1"/>
    </source>
</evidence>
<protein>
    <submittedName>
        <fullName evidence="1">SDR family NAD(P)-dependent oxidoreductase</fullName>
    </submittedName>
</protein>
<dbReference type="Gene3D" id="3.40.50.720">
    <property type="entry name" value="NAD(P)-binding Rossmann-like Domain"/>
    <property type="match status" value="1"/>
</dbReference>
<dbReference type="SUPFAM" id="SSF51735">
    <property type="entry name" value="NAD(P)-binding Rossmann-fold domains"/>
    <property type="match status" value="1"/>
</dbReference>
<sequence length="259" mass="28994">MSNDNLIDKKKYLDNGANVVMVAEKTDEIPNHTLFSEKAMVVAIDFTDEKQINAAVKASIERFGSIDILINNYSTFNFKSTADTTPEMFHQVMTNVFATFFFSQACAPYLKRADNPHIINISPPLDMDAAKLACEHHLLFSISKYGMSFSTLGMAEEFRPLGIAVNSLWQERPIATKTLIDNFDNEVVRGSNRPEVYADAAYLISLKSAQEFTGNYCIDEDILRESNIDLAQYAVNAEASPVKDIFLPGVDYTLLKTVF</sequence>
<dbReference type="RefSeq" id="WP_382341452.1">
    <property type="nucleotide sequence ID" value="NZ_JBHSAB010000004.1"/>
</dbReference>
<dbReference type="Proteomes" id="UP001595758">
    <property type="component" value="Unassembled WGS sequence"/>
</dbReference>
<accession>A0ABV8CDA8</accession>
<dbReference type="PANTHER" id="PTHR42808">
    <property type="entry name" value="HYDROXYSTEROID DEHYDROGENASE-LIKE PROTEIN 2"/>
    <property type="match status" value="1"/>
</dbReference>
<dbReference type="PANTHER" id="PTHR42808:SF3">
    <property type="entry name" value="HYDROXYSTEROID DEHYDROGENASE-LIKE PROTEIN 2"/>
    <property type="match status" value="1"/>
</dbReference>
<evidence type="ECO:0000313" key="2">
    <source>
        <dbReference type="Proteomes" id="UP001595758"/>
    </source>
</evidence>
<dbReference type="InterPro" id="IPR051935">
    <property type="entry name" value="HSDL2"/>
</dbReference>
<dbReference type="EMBL" id="JBHSAB010000004">
    <property type="protein sequence ID" value="MFC3908303.1"/>
    <property type="molecule type" value="Genomic_DNA"/>
</dbReference>